<protein>
    <submittedName>
        <fullName evidence="1">Uncharacterized protein</fullName>
    </submittedName>
</protein>
<evidence type="ECO:0000313" key="2">
    <source>
        <dbReference type="Proteomes" id="UP001234297"/>
    </source>
</evidence>
<evidence type="ECO:0000313" key="1">
    <source>
        <dbReference type="EMBL" id="KAJ8616534.1"/>
    </source>
</evidence>
<keyword evidence="2" id="KW-1185">Reference proteome</keyword>
<organism evidence="1 2">
    <name type="scientific">Persea americana</name>
    <name type="common">Avocado</name>
    <dbReference type="NCBI Taxonomy" id="3435"/>
    <lineage>
        <taxon>Eukaryota</taxon>
        <taxon>Viridiplantae</taxon>
        <taxon>Streptophyta</taxon>
        <taxon>Embryophyta</taxon>
        <taxon>Tracheophyta</taxon>
        <taxon>Spermatophyta</taxon>
        <taxon>Magnoliopsida</taxon>
        <taxon>Magnoliidae</taxon>
        <taxon>Laurales</taxon>
        <taxon>Lauraceae</taxon>
        <taxon>Persea</taxon>
    </lineage>
</organism>
<name>A0ACC2K5Z3_PERAE</name>
<proteinExistence type="predicted"/>
<comment type="caution">
    <text evidence="1">The sequence shown here is derived from an EMBL/GenBank/DDBJ whole genome shotgun (WGS) entry which is preliminary data.</text>
</comment>
<dbReference type="EMBL" id="CM056820">
    <property type="protein sequence ID" value="KAJ8616534.1"/>
    <property type="molecule type" value="Genomic_DNA"/>
</dbReference>
<sequence>MLLYLCEMAPVSYRCFFNLLFQIMITIGIHTANLVNYDTYKIKGGWRWRVSFAGAAVPAAIITVGGALFLVDTPNSLNKCHPERAKSSNGPVTAGSERNNILLRKHRPQLVMAILIPVFQQLTAGPL</sequence>
<reference evidence="1 2" key="1">
    <citation type="journal article" date="2022" name="Hortic Res">
        <title>A haplotype resolved chromosomal level avocado genome allows analysis of novel avocado genes.</title>
        <authorList>
            <person name="Nath O."/>
            <person name="Fletcher S.J."/>
            <person name="Hayward A."/>
            <person name="Shaw L.M."/>
            <person name="Masouleh A.K."/>
            <person name="Furtado A."/>
            <person name="Henry R.J."/>
            <person name="Mitter N."/>
        </authorList>
    </citation>
    <scope>NUCLEOTIDE SEQUENCE [LARGE SCALE GENOMIC DNA]</scope>
    <source>
        <strain evidence="2">cv. Hass</strain>
    </source>
</reference>
<accession>A0ACC2K5Z3</accession>
<dbReference type="Proteomes" id="UP001234297">
    <property type="component" value="Chromosome 12"/>
</dbReference>
<gene>
    <name evidence="1" type="ORF">MRB53_035906</name>
</gene>